<dbReference type="InterPro" id="IPR003010">
    <property type="entry name" value="C-N_Hydrolase"/>
</dbReference>
<dbReference type="InterPro" id="IPR014445">
    <property type="entry name" value="Gln-dep_NAD_synthase"/>
</dbReference>
<keyword evidence="6 7" id="KW-0520">NAD</keyword>
<feature type="active site" description="Proton acceptor" evidence="9">
    <location>
        <position position="44"/>
    </location>
</feature>
<dbReference type="InterPro" id="IPR003694">
    <property type="entry name" value="NAD_synthase"/>
</dbReference>
<feature type="binding site" evidence="7">
    <location>
        <position position="213"/>
    </location>
    <ligand>
        <name>L-glutamine</name>
        <dbReference type="ChEBI" id="CHEBI:58359"/>
    </ligand>
</feature>
<dbReference type="CDD" id="cd00553">
    <property type="entry name" value="NAD_synthase"/>
    <property type="match status" value="1"/>
</dbReference>
<dbReference type="InterPro" id="IPR036526">
    <property type="entry name" value="C-N_Hydrolase_sf"/>
</dbReference>
<evidence type="ECO:0000256" key="10">
    <source>
        <dbReference type="RuleBase" id="RU003811"/>
    </source>
</evidence>
<feature type="binding site" evidence="7">
    <location>
        <position position="460"/>
    </location>
    <ligand>
        <name>deamido-NAD(+)</name>
        <dbReference type="ChEBI" id="CHEBI:58437"/>
        <note>ligand shared between two neighboring subunits</note>
    </ligand>
</feature>
<evidence type="ECO:0000256" key="5">
    <source>
        <dbReference type="ARBA" id="ARBA00022840"/>
    </source>
</evidence>
<dbReference type="PANTHER" id="PTHR23090:SF9">
    <property type="entry name" value="GLUTAMINE-DEPENDENT NAD(+) SYNTHETASE"/>
    <property type="match status" value="1"/>
</dbReference>
<keyword evidence="3 7" id="KW-0436">Ligase</keyword>
<dbReference type="HAMAP" id="MF_02090">
    <property type="entry name" value="NadE_glutamine_dep"/>
    <property type="match status" value="1"/>
</dbReference>
<comment type="pathway">
    <text evidence="1 7 8">Cofactor biosynthesis; NAD(+) biosynthesis; NAD(+) from deamido-NAD(+) (L-Gln route): step 1/1.</text>
</comment>
<dbReference type="EC" id="6.3.5.1" evidence="7 8"/>
<name>A0A5C8Z6K3_9ACTN</name>
<evidence type="ECO:0000256" key="9">
    <source>
        <dbReference type="PROSITE-ProRule" id="PRU10139"/>
    </source>
</evidence>
<feature type="binding site" evidence="7">
    <location>
        <position position="431"/>
    </location>
    <ligand>
        <name>deamido-NAD(+)</name>
        <dbReference type="ChEBI" id="CHEBI:58437"/>
        <note>ligand shared between two neighboring subunits</note>
    </ligand>
</feature>
<dbReference type="GO" id="GO:0008795">
    <property type="term" value="F:NAD+ synthase activity"/>
    <property type="evidence" value="ECO:0007669"/>
    <property type="project" value="UniProtKB-UniRule"/>
</dbReference>
<dbReference type="InterPro" id="IPR022310">
    <property type="entry name" value="NAD/GMP_synthase"/>
</dbReference>
<feature type="active site" description="For glutaminase activity" evidence="7">
    <location>
        <position position="144"/>
    </location>
</feature>
<comment type="caution">
    <text evidence="7">Lacks conserved residue(s) required for the propagation of feature annotation.</text>
</comment>
<dbReference type="GO" id="GO:0005524">
    <property type="term" value="F:ATP binding"/>
    <property type="evidence" value="ECO:0007669"/>
    <property type="project" value="UniProtKB-UniRule"/>
</dbReference>
<dbReference type="SUPFAM" id="SSF56317">
    <property type="entry name" value="Carbon-nitrogen hydrolase"/>
    <property type="match status" value="1"/>
</dbReference>
<dbReference type="Pfam" id="PF00795">
    <property type="entry name" value="CN_hydrolase"/>
    <property type="match status" value="1"/>
</dbReference>
<feature type="active site" description="Nucleophile; for glutaminase activity" evidence="7">
    <location>
        <position position="180"/>
    </location>
</feature>
<comment type="caution">
    <text evidence="13">The sequence shown here is derived from an EMBL/GenBank/DDBJ whole genome shotgun (WGS) entry which is preliminary data.</text>
</comment>
<feature type="binding site" evidence="7">
    <location>
        <position position="455"/>
    </location>
    <ligand>
        <name>ATP</name>
        <dbReference type="ChEBI" id="CHEBI:30616"/>
    </ligand>
</feature>
<feature type="binding site" evidence="7">
    <location>
        <position position="576"/>
    </location>
    <ligand>
        <name>deamido-NAD(+)</name>
        <dbReference type="ChEBI" id="CHEBI:58437"/>
        <note>ligand shared between two neighboring subunits</note>
    </ligand>
</feature>
<dbReference type="PROSITE" id="PS50263">
    <property type="entry name" value="CN_HYDROLASE"/>
    <property type="match status" value="1"/>
</dbReference>
<feature type="active site" description="Proton acceptor; for glutaminase activity" evidence="7">
    <location>
        <position position="44"/>
    </location>
</feature>
<evidence type="ECO:0000259" key="12">
    <source>
        <dbReference type="PROSITE" id="PS50263"/>
    </source>
</evidence>
<organism evidence="13 14">
    <name type="scientific">Quadrisphaera setariae</name>
    <dbReference type="NCBI Taxonomy" id="2593304"/>
    <lineage>
        <taxon>Bacteria</taxon>
        <taxon>Bacillati</taxon>
        <taxon>Actinomycetota</taxon>
        <taxon>Actinomycetes</taxon>
        <taxon>Kineosporiales</taxon>
        <taxon>Kineosporiaceae</taxon>
        <taxon>Quadrisphaera</taxon>
    </lineage>
</organism>
<dbReference type="InterPro" id="IPR014729">
    <property type="entry name" value="Rossmann-like_a/b/a_fold"/>
</dbReference>
<dbReference type="Proteomes" id="UP000321234">
    <property type="component" value="Unassembled WGS sequence"/>
</dbReference>
<evidence type="ECO:0000313" key="13">
    <source>
        <dbReference type="EMBL" id="TXR52939.1"/>
    </source>
</evidence>
<dbReference type="InterPro" id="IPR000132">
    <property type="entry name" value="Nitrilase/CN_hydratase_CS"/>
</dbReference>
<dbReference type="Pfam" id="PF02540">
    <property type="entry name" value="NAD_synthase"/>
    <property type="match status" value="1"/>
</dbReference>
<dbReference type="GO" id="GO:0004359">
    <property type="term" value="F:glutaminase activity"/>
    <property type="evidence" value="ECO:0007669"/>
    <property type="project" value="InterPro"/>
</dbReference>
<dbReference type="NCBIfam" id="NF010588">
    <property type="entry name" value="PRK13981.1"/>
    <property type="match status" value="1"/>
</dbReference>
<comment type="similarity">
    <text evidence="2 7 8">In the C-terminal section; belongs to the NAD synthetase family.</text>
</comment>
<sequence>MTQLRLGLAQVNATVGDLPGNAALVRERTARAAAAGADLVAFPEMVLTGYPVEDLSLRSSFVEASRACVQQLARDLAADGLGEVPVVVGYLDRVTDPETQLDAEAAARAGSGRDERGVVGVPKGMPQNCAAVLHRGQVVARYAKHHLPNYGVFDEFRFFVPGRDLLVARIGGVDVAVVICEDLWQDGGPVERAREAGAELLLVLNGSPWERDKDDTRLALAQRRAREAGCPLAWLNLVGGQDDLVFDGDSLVVAADGELLARGAQFAEDLLLVDVDLPQNGLDPQALPAGVQHVVVSDAPATAGRERPALESVDRGERERLDEVGEVWAALQLGLGDYVRKNGFRKVALGLSGGIDSALVAAIAVDALGPEAVTGISLPSSYSSEHSRSDADDLAARTGLDYRTIPIAPMVDAFTAGLGEAMTLSPVAEENLQARVRGTTLMALSNSEGHLVLATSNKSELSVGYSTLYGDSVGGYAPLKDVPKMLVWELSRWRNAQAAARGEVPPIPENSISKVPSAELRPGQTDQDSLPPYEVLDEVLEHYVVGAQGRSELLEAGFEADVVDEVVGLVDRAEWKRRQFAPGVKISSVAFGRDRRLPITTHWREQQSR</sequence>
<evidence type="ECO:0000256" key="11">
    <source>
        <dbReference type="SAM" id="MobiDB-lite"/>
    </source>
</evidence>
<feature type="binding site" evidence="7">
    <location>
        <position position="150"/>
    </location>
    <ligand>
        <name>L-glutamine</name>
        <dbReference type="ChEBI" id="CHEBI:58359"/>
    </ligand>
</feature>
<dbReference type="UniPathway" id="UPA00253">
    <property type="reaction ID" value="UER00334"/>
</dbReference>
<evidence type="ECO:0000256" key="4">
    <source>
        <dbReference type="ARBA" id="ARBA00022741"/>
    </source>
</evidence>
<comment type="similarity">
    <text evidence="10">Belongs to the NAD synthetase family.</text>
</comment>
<dbReference type="OrthoDB" id="9760188at2"/>
<feature type="binding site" evidence="7">
    <location>
        <position position="207"/>
    </location>
    <ligand>
        <name>L-glutamine</name>
        <dbReference type="ChEBI" id="CHEBI:58359"/>
    </ligand>
</feature>
<feature type="region of interest" description="Disordered" evidence="11">
    <location>
        <begin position="499"/>
        <end position="529"/>
    </location>
</feature>
<dbReference type="NCBIfam" id="TIGR00552">
    <property type="entry name" value="nadE"/>
    <property type="match status" value="1"/>
</dbReference>
<protein>
    <recommendedName>
        <fullName evidence="7 8">Glutamine-dependent NAD(+) synthetase</fullName>
        <ecNumber evidence="7 8">6.3.5.1</ecNumber>
    </recommendedName>
    <alternativeName>
        <fullName evidence="7 8">NAD(+) synthase [glutamine-hydrolyzing]</fullName>
    </alternativeName>
</protein>
<dbReference type="GO" id="GO:0003952">
    <property type="term" value="F:NAD+ synthase (glutamine-hydrolyzing) activity"/>
    <property type="evidence" value="ECO:0007669"/>
    <property type="project" value="UniProtKB-UniRule"/>
</dbReference>
<gene>
    <name evidence="7" type="primary">nadE</name>
    <name evidence="13" type="ORF">FMM08_17795</name>
</gene>
<dbReference type="Gene3D" id="3.40.50.620">
    <property type="entry name" value="HUPs"/>
    <property type="match status" value="1"/>
</dbReference>
<dbReference type="PROSITE" id="PS00920">
    <property type="entry name" value="NITRIL_CHT_1"/>
    <property type="match status" value="1"/>
</dbReference>
<reference evidence="13 14" key="1">
    <citation type="submission" date="2019-07" db="EMBL/GenBank/DDBJ databases">
        <title>Quadrisphaera sp. strain DD2A genome sequencing and assembly.</title>
        <authorList>
            <person name="Kim I."/>
        </authorList>
    </citation>
    <scope>NUCLEOTIDE SEQUENCE [LARGE SCALE GENOMIC DNA]</scope>
    <source>
        <strain evidence="13 14">DD2A</strain>
    </source>
</reference>
<comment type="function">
    <text evidence="7">Catalyzes the ATP-dependent amidation of deamido-NAD to form NAD. Uses L-glutamine as a nitrogen source.</text>
</comment>
<keyword evidence="14" id="KW-1185">Reference proteome</keyword>
<dbReference type="CDD" id="cd07570">
    <property type="entry name" value="GAT_Gln-NAD-synth"/>
    <property type="match status" value="1"/>
</dbReference>
<comment type="catalytic activity">
    <reaction evidence="7 8">
        <text>deamido-NAD(+) + L-glutamine + ATP + H2O = L-glutamate + AMP + diphosphate + NAD(+) + H(+)</text>
        <dbReference type="Rhea" id="RHEA:24384"/>
        <dbReference type="ChEBI" id="CHEBI:15377"/>
        <dbReference type="ChEBI" id="CHEBI:15378"/>
        <dbReference type="ChEBI" id="CHEBI:29985"/>
        <dbReference type="ChEBI" id="CHEBI:30616"/>
        <dbReference type="ChEBI" id="CHEBI:33019"/>
        <dbReference type="ChEBI" id="CHEBI:57540"/>
        <dbReference type="ChEBI" id="CHEBI:58359"/>
        <dbReference type="ChEBI" id="CHEBI:58437"/>
        <dbReference type="ChEBI" id="CHEBI:456215"/>
        <dbReference type="EC" id="6.3.5.1"/>
    </reaction>
</comment>
<dbReference type="GO" id="GO:0005737">
    <property type="term" value="C:cytoplasm"/>
    <property type="evidence" value="ECO:0007669"/>
    <property type="project" value="InterPro"/>
</dbReference>
<evidence type="ECO:0000256" key="1">
    <source>
        <dbReference type="ARBA" id="ARBA00005188"/>
    </source>
</evidence>
<evidence type="ECO:0000256" key="8">
    <source>
        <dbReference type="PIRNR" id="PIRNR006630"/>
    </source>
</evidence>
<evidence type="ECO:0000256" key="7">
    <source>
        <dbReference type="HAMAP-Rule" id="MF_02090"/>
    </source>
</evidence>
<feature type="domain" description="CN hydrolase" evidence="12">
    <location>
        <begin position="4"/>
        <end position="277"/>
    </location>
</feature>
<dbReference type="RefSeq" id="WP_147927706.1">
    <property type="nucleotide sequence ID" value="NZ_VKAC01000011.1"/>
</dbReference>
<dbReference type="EMBL" id="VKAC01000011">
    <property type="protein sequence ID" value="TXR52939.1"/>
    <property type="molecule type" value="Genomic_DNA"/>
</dbReference>
<dbReference type="GO" id="GO:0009435">
    <property type="term" value="P:NAD+ biosynthetic process"/>
    <property type="evidence" value="ECO:0007669"/>
    <property type="project" value="UniProtKB-UniRule"/>
</dbReference>
<dbReference type="Gene3D" id="3.60.110.10">
    <property type="entry name" value="Carbon-nitrogen hydrolase"/>
    <property type="match status" value="1"/>
</dbReference>
<dbReference type="AlphaFoldDB" id="A0A5C8Z6K3"/>
<dbReference type="PANTHER" id="PTHR23090">
    <property type="entry name" value="NH 3 /GLUTAMINE-DEPENDENT NAD + SYNTHETASE"/>
    <property type="match status" value="1"/>
</dbReference>
<evidence type="ECO:0000256" key="6">
    <source>
        <dbReference type="ARBA" id="ARBA00023027"/>
    </source>
</evidence>
<feature type="binding site" evidence="7">
    <location>
        <begin position="350"/>
        <end position="357"/>
    </location>
    <ligand>
        <name>ATP</name>
        <dbReference type="ChEBI" id="CHEBI:30616"/>
    </ligand>
</feature>
<dbReference type="GO" id="GO:0000257">
    <property type="term" value="F:nitrilase activity"/>
    <property type="evidence" value="ECO:0007669"/>
    <property type="project" value="UniProtKB-ARBA"/>
</dbReference>
<evidence type="ECO:0000313" key="14">
    <source>
        <dbReference type="Proteomes" id="UP000321234"/>
    </source>
</evidence>
<dbReference type="SUPFAM" id="SSF52402">
    <property type="entry name" value="Adenine nucleotide alpha hydrolases-like"/>
    <property type="match status" value="1"/>
</dbReference>
<accession>A0A5C8Z6K3</accession>
<dbReference type="PIRSF" id="PIRSF006630">
    <property type="entry name" value="NADS_GAT"/>
    <property type="match status" value="1"/>
</dbReference>
<proteinExistence type="inferred from homology"/>
<dbReference type="FunFam" id="3.40.50.620:FF:000106">
    <property type="entry name" value="Glutamine-dependent NAD(+) synthetase"/>
    <property type="match status" value="1"/>
</dbReference>
<evidence type="ECO:0000256" key="2">
    <source>
        <dbReference type="ARBA" id="ARBA00007145"/>
    </source>
</evidence>
<evidence type="ECO:0000256" key="3">
    <source>
        <dbReference type="ARBA" id="ARBA00022598"/>
    </source>
</evidence>
<keyword evidence="4 7" id="KW-0547">Nucleotide-binding</keyword>
<keyword evidence="5 7" id="KW-0067">ATP-binding</keyword>